<protein>
    <submittedName>
        <fullName evidence="2">Uncharacterized protein</fullName>
    </submittedName>
</protein>
<name>A0A3B0QY45_9ZZZZ</name>
<dbReference type="EMBL" id="UOEB01000333">
    <property type="protein sequence ID" value="VAV86354.1"/>
    <property type="molecule type" value="Genomic_DNA"/>
</dbReference>
<evidence type="ECO:0000313" key="2">
    <source>
        <dbReference type="EMBL" id="VAV86354.1"/>
    </source>
</evidence>
<evidence type="ECO:0000256" key="1">
    <source>
        <dbReference type="SAM" id="Phobius"/>
    </source>
</evidence>
<keyword evidence="1" id="KW-0472">Membrane</keyword>
<proteinExistence type="predicted"/>
<keyword evidence="1" id="KW-1133">Transmembrane helix</keyword>
<reference evidence="2" key="1">
    <citation type="submission" date="2018-06" db="EMBL/GenBank/DDBJ databases">
        <authorList>
            <person name="Zhirakovskaya E."/>
        </authorList>
    </citation>
    <scope>NUCLEOTIDE SEQUENCE</scope>
</reference>
<sequence length="54" mass="6028">METQATLNNETLSPKDWAITVFISGLPLIGFIMILLWAFGENTNIHKKIGLKVV</sequence>
<dbReference type="AlphaFoldDB" id="A0A3B0QY45"/>
<accession>A0A3B0QY45</accession>
<organism evidence="2">
    <name type="scientific">hydrothermal vent metagenome</name>
    <dbReference type="NCBI Taxonomy" id="652676"/>
    <lineage>
        <taxon>unclassified sequences</taxon>
        <taxon>metagenomes</taxon>
        <taxon>ecological metagenomes</taxon>
    </lineage>
</organism>
<keyword evidence="1" id="KW-0812">Transmembrane</keyword>
<feature type="transmembrane region" description="Helical" evidence="1">
    <location>
        <begin position="17"/>
        <end position="39"/>
    </location>
</feature>
<gene>
    <name evidence="2" type="ORF">MNBD_BACTEROID02-1334</name>
</gene>